<feature type="compositionally biased region" description="Basic and acidic residues" evidence="6">
    <location>
        <begin position="2277"/>
        <end position="2314"/>
    </location>
</feature>
<evidence type="ECO:0000313" key="10">
    <source>
        <dbReference type="EMBL" id="RPA82321.1"/>
    </source>
</evidence>
<feature type="region of interest" description="Disordered" evidence="6">
    <location>
        <begin position="1505"/>
        <end position="2425"/>
    </location>
</feature>
<accession>A0A3N4IDN0</accession>
<evidence type="ECO:0000256" key="5">
    <source>
        <dbReference type="SAM" id="Coils"/>
    </source>
</evidence>
<dbReference type="InterPro" id="IPR021726">
    <property type="entry name" value="THO_THOC2_N"/>
</dbReference>
<feature type="domain" description="THO complex subunitTHOC2 C-terminal" evidence="7">
    <location>
        <begin position="1209"/>
        <end position="1491"/>
    </location>
</feature>
<feature type="region of interest" description="Disordered" evidence="6">
    <location>
        <begin position="1128"/>
        <end position="1166"/>
    </location>
</feature>
<organism evidence="10 11">
    <name type="scientific">Ascobolus immersus RN42</name>
    <dbReference type="NCBI Taxonomy" id="1160509"/>
    <lineage>
        <taxon>Eukaryota</taxon>
        <taxon>Fungi</taxon>
        <taxon>Dikarya</taxon>
        <taxon>Ascomycota</taxon>
        <taxon>Pezizomycotina</taxon>
        <taxon>Pezizomycetes</taxon>
        <taxon>Pezizales</taxon>
        <taxon>Ascobolaceae</taxon>
        <taxon>Ascobolus</taxon>
    </lineage>
</organism>
<dbReference type="Proteomes" id="UP000275078">
    <property type="component" value="Unassembled WGS sequence"/>
</dbReference>
<dbReference type="Pfam" id="PF16134">
    <property type="entry name" value="THOC2_N"/>
    <property type="match status" value="1"/>
</dbReference>
<dbReference type="InterPro" id="IPR032302">
    <property type="entry name" value="THOC2_N"/>
</dbReference>
<evidence type="ECO:0000256" key="2">
    <source>
        <dbReference type="ARBA" id="ARBA00007857"/>
    </source>
</evidence>
<feature type="compositionally biased region" description="Basic and acidic residues" evidence="6">
    <location>
        <begin position="1935"/>
        <end position="1945"/>
    </location>
</feature>
<feature type="compositionally biased region" description="Basic and acidic residues" evidence="6">
    <location>
        <begin position="54"/>
        <end position="66"/>
    </location>
</feature>
<feature type="compositionally biased region" description="Low complexity" evidence="6">
    <location>
        <begin position="1873"/>
        <end position="1901"/>
    </location>
</feature>
<feature type="compositionally biased region" description="Pro residues" evidence="6">
    <location>
        <begin position="1921"/>
        <end position="1933"/>
    </location>
</feature>
<feature type="region of interest" description="Disordered" evidence="6">
    <location>
        <begin position="1"/>
        <end position="172"/>
    </location>
</feature>
<dbReference type="Pfam" id="PF11262">
    <property type="entry name" value="Tho2"/>
    <property type="match status" value="1"/>
</dbReference>
<feature type="compositionally biased region" description="Low complexity" evidence="6">
    <location>
        <begin position="149"/>
        <end position="159"/>
    </location>
</feature>
<dbReference type="GO" id="GO:0006406">
    <property type="term" value="P:mRNA export from nucleus"/>
    <property type="evidence" value="ECO:0007669"/>
    <property type="project" value="InterPro"/>
</dbReference>
<feature type="compositionally biased region" description="Low complexity" evidence="6">
    <location>
        <begin position="2081"/>
        <end position="2092"/>
    </location>
</feature>
<name>A0A3N4IDN0_ASCIM</name>
<feature type="compositionally biased region" description="Basic and acidic residues" evidence="6">
    <location>
        <begin position="2129"/>
        <end position="2141"/>
    </location>
</feature>
<feature type="compositionally biased region" description="Polar residues" evidence="6">
    <location>
        <begin position="1143"/>
        <end position="1159"/>
    </location>
</feature>
<protein>
    <recommendedName>
        <fullName evidence="3">THO complex subunit 2</fullName>
    </recommendedName>
</protein>
<feature type="compositionally biased region" description="Polar residues" evidence="6">
    <location>
        <begin position="2198"/>
        <end position="2210"/>
    </location>
</feature>
<dbReference type="GO" id="GO:0006397">
    <property type="term" value="P:mRNA processing"/>
    <property type="evidence" value="ECO:0007669"/>
    <property type="project" value="InterPro"/>
</dbReference>
<evidence type="ECO:0000256" key="4">
    <source>
        <dbReference type="ARBA" id="ARBA00023242"/>
    </source>
</evidence>
<feature type="compositionally biased region" description="Basic and acidic residues" evidence="6">
    <location>
        <begin position="2227"/>
        <end position="2270"/>
    </location>
</feature>
<feature type="compositionally biased region" description="Polar residues" evidence="6">
    <location>
        <begin position="2105"/>
        <end position="2126"/>
    </location>
</feature>
<evidence type="ECO:0000259" key="8">
    <source>
        <dbReference type="Pfam" id="PF11732"/>
    </source>
</evidence>
<feature type="compositionally biased region" description="Basic and acidic residues" evidence="6">
    <location>
        <begin position="2321"/>
        <end position="2350"/>
    </location>
</feature>
<dbReference type="GO" id="GO:0000445">
    <property type="term" value="C:THO complex part of transcription export complex"/>
    <property type="evidence" value="ECO:0007669"/>
    <property type="project" value="TreeGrafter"/>
</dbReference>
<dbReference type="GO" id="GO:0003729">
    <property type="term" value="F:mRNA binding"/>
    <property type="evidence" value="ECO:0007669"/>
    <property type="project" value="TreeGrafter"/>
</dbReference>
<comment type="similarity">
    <text evidence="2">Belongs to the THOC2 family.</text>
</comment>
<comment type="subcellular location">
    <subcellularLocation>
        <location evidence="1">Nucleus</location>
    </subcellularLocation>
</comment>
<sequence>MPPPNNNNGRKRKNSAYGGGNDNGMRNNGPQHPQFQQPAGREGMDGRGGPPRDPQGRRPPRADNRRYSGQQHGGGMNNWGNQQQQHQQHPQHMQHPQSQQDNRQGRPDSRGQRTPRNRSPFRPPQPQPTQGPNRLNHGHQSSATPQPPLFSSQQQQPPQAEMEVDPPRPVKEPGPFFLWEHVTDDRLRSWANTGETEIVNEAREALEADDSVSICVIYMEILRAGLENRLPPDVAGRLLNRIMTVESTAVNDVDLTSLFLSTISSIESIDQGRQNLSAIIRHAGVSDQSLKEHLELPSLMTLSLTPDNFPKIVARVQTHMLYRQKKFNLLREESEGYSKLAAELFSTAYLSSPLPRAGETLNNIKALIGTFELDPARVLDIIFDLCATSLVSNCRFFVRLLQLSPWWPTTSPIGDFTPTGCPGLQGKEREDRDQQFFDDLREKGVEALFKPTSCYSTFPDGGNSVASQILGFKFQYYQYPDVKAGPNGNAPENLFMTAVILMRIGLVSFADIWPHLSPEDDELQVEKENYRRFMEEKAGRTKLNALAMAGALGDEGSSMGSYKEREKEKAATPKPEERKEKEGDEKDWHKKLLSNQKLLMLRCLLALGAIPEAMVILSKFPWIAGPFPEIADHIHRIVHHSIEPLYARLRPLSNATGQINNVSKKIAGTLPNGGIELIERPKKRGLSVLLAFYQGSEDTYGRFFWEEWTEGIPICQTSDDLIALCDTFLRFSGSRVGRDPILMGKICRIGRRDLHDASKSGDKEVFSKRLEAWSKVIREILLPAVAMTSSNIGAINEVWRLLDFYSTPQRYAFYGEWLTVWNKRIPELRLRVSEAEKETKDLLKRISKTNVKQMARALAKVATGSPGTVFAVALSQIEAYDNLVDVVVDAARYFTILGYDVLTYSMLVSLSNESKSRLQRDGMGTSRWLQALAQFCGKVCKKYSGTMDPTPILQYVANQLRRNNAVDLIVLQEIVSSMAGIVSTSNLNDMQLQALAGGEILRQQAMSAYSDKRSEARTTSRRLLHCLSNAGLIAELLILIAQQRQTCVYTVKDEDANLKLLGNMFDEIHTVMAQYLDMLQTNVKPDSFRKYIPPLDQLCNDFDLDISTAWWICRDSISQQIRARKLPAKAPVTAPEETDVSMADSQAQEVASAPSSTPNKDGDIDMKEATETPSAVETVEEAPASPWQPILEELAVALGPAIPQKVATDLNVHFYMTFWQMSIYDLYVPVPSYNTETNRLKNAAASSEKTRAKYTALYQDLQEELKTHLNNHGVSRRRLAAEKDHWFTNEDLDAQDIAPAFVELCLLPRLLISPNDASFCSRFIRAVHQLATPKFNTLAVYDNIFGKGIAETIFILSQREAENYGKFLNELLTELHAWHGNQAQYEKEALGLGTSRTLIGFHVNGVPLDYEDFRKTLYSWHRNLNNAMKICLTSKEYMQIRNAIIVLKCIHTHFPSVDWIGTNIISKIQSLMKTEKREDLKLSATTLFGLLKRREKWWKTTQQFQKSELPVARSGDKRTVMQAAGESDREGHKDSSRNDHPSGTQDNPRKVGKEVEDGEIEDGPSANTSAPATNKALPPRPAPTRPDSPHGSNGRLSRNDEYPRNQATSANATVPIRETRELPRRPMGQPTLPPSLPPKPDVRIPERRSARGDDRREPREHREVGRDAREREPRDGRDRDGRELRDTRSGRLERPVLEAERRMPSPRDRPDRREPEKSVRDWDPAPREERAARDENMGRLNEKSESRDRSGRFSERSVSRTGRPESRLSASASEFHPREPSAARPSPGRSVPTGEVDVIKQAQAVEAESRGREKMEQPERGFGRRGQSPSRRGERDGRDTRTGARAESTHGRPDSRHESRRFPIDPPARIIDPVPAQSQAQQTQSQVQGPPSVPVSAFPPSQHMPAPQGPQHGGSFGQQPPQQPVSLPKPPAEPRSAREQRERQRMQNQAAHSTAFQAPPSRPPPSGPSHQDPGRAMQSQSEIPSGPRHGRHQSNNLYAPAPRGGMMGGRERSGSMRGQMHGPSPLPSPGADGRQSMAPPLDKPLPSPSIPTGPAASVNSTVTSPVAVEPPIHPDRLKAITSQTFGGQTSTSGPPPSEPMANRPQRPSVTTTALPVETRSTASTPTGSGRDRGGHDDDGGRPPRIRTNRSIVNSILVSSAASNPSTPTEKPERHGRGHRSGRNGPSGSRRTSMADVRGSNSGMNTPTIPSTPAIEKSDPLAAAPSSSRRDRGDREDRHAERAERERERDRDKDREGGGSSKESRDKDRDAANASSSNRDRDREGSSRRGSERGGAGSERDRERERDRSEREKGHGHSSGHSTRDRDRGDRDHRSSHRDREGHRSERESGRSSRRGGGGSIAAVDDSGEGRSESRREAAESTRESRREGHERSERERGDRSDRDSRKREREDRPPRDDRASKKSRW</sequence>
<evidence type="ECO:0000259" key="9">
    <source>
        <dbReference type="Pfam" id="PF16134"/>
    </source>
</evidence>
<evidence type="ECO:0000256" key="3">
    <source>
        <dbReference type="ARBA" id="ARBA00019596"/>
    </source>
</evidence>
<keyword evidence="11" id="KW-1185">Reference proteome</keyword>
<keyword evidence="5" id="KW-0175">Coiled coil</keyword>
<feature type="compositionally biased region" description="Basic and acidic residues" evidence="6">
    <location>
        <begin position="562"/>
        <end position="586"/>
    </location>
</feature>
<dbReference type="Pfam" id="PF11732">
    <property type="entry name" value="Thoc2"/>
    <property type="match status" value="1"/>
</dbReference>
<dbReference type="STRING" id="1160509.A0A3N4IDN0"/>
<feature type="region of interest" description="Disordered" evidence="6">
    <location>
        <begin position="555"/>
        <end position="586"/>
    </location>
</feature>
<feature type="compositionally biased region" description="Polar residues" evidence="6">
    <location>
        <begin position="130"/>
        <end position="144"/>
    </location>
</feature>
<feature type="domain" description="THO complex subunitTHOC2 N-terminal" evidence="8">
    <location>
        <begin position="858"/>
        <end position="933"/>
    </location>
</feature>
<dbReference type="InterPro" id="IPR040007">
    <property type="entry name" value="Tho2"/>
</dbReference>
<dbReference type="EMBL" id="ML119672">
    <property type="protein sequence ID" value="RPA82321.1"/>
    <property type="molecule type" value="Genomic_DNA"/>
</dbReference>
<reference evidence="10 11" key="1">
    <citation type="journal article" date="2018" name="Nat. Ecol. Evol.">
        <title>Pezizomycetes genomes reveal the molecular basis of ectomycorrhizal truffle lifestyle.</title>
        <authorList>
            <person name="Murat C."/>
            <person name="Payen T."/>
            <person name="Noel B."/>
            <person name="Kuo A."/>
            <person name="Morin E."/>
            <person name="Chen J."/>
            <person name="Kohler A."/>
            <person name="Krizsan K."/>
            <person name="Balestrini R."/>
            <person name="Da Silva C."/>
            <person name="Montanini B."/>
            <person name="Hainaut M."/>
            <person name="Levati E."/>
            <person name="Barry K.W."/>
            <person name="Belfiori B."/>
            <person name="Cichocki N."/>
            <person name="Clum A."/>
            <person name="Dockter R.B."/>
            <person name="Fauchery L."/>
            <person name="Guy J."/>
            <person name="Iotti M."/>
            <person name="Le Tacon F."/>
            <person name="Lindquist E.A."/>
            <person name="Lipzen A."/>
            <person name="Malagnac F."/>
            <person name="Mello A."/>
            <person name="Molinier V."/>
            <person name="Miyauchi S."/>
            <person name="Poulain J."/>
            <person name="Riccioni C."/>
            <person name="Rubini A."/>
            <person name="Sitrit Y."/>
            <person name="Splivallo R."/>
            <person name="Traeger S."/>
            <person name="Wang M."/>
            <person name="Zifcakova L."/>
            <person name="Wipf D."/>
            <person name="Zambonelli A."/>
            <person name="Paolocci F."/>
            <person name="Nowrousian M."/>
            <person name="Ottonello S."/>
            <person name="Baldrian P."/>
            <person name="Spatafora J.W."/>
            <person name="Henrissat B."/>
            <person name="Nagy L.G."/>
            <person name="Aury J.M."/>
            <person name="Wincker P."/>
            <person name="Grigoriev I.V."/>
            <person name="Bonfante P."/>
            <person name="Martin F.M."/>
        </authorList>
    </citation>
    <scope>NUCLEOTIDE SEQUENCE [LARGE SCALE GENOMIC DNA]</scope>
    <source>
        <strain evidence="10 11">RN42</strain>
    </source>
</reference>
<keyword evidence="4" id="KW-0539">Nucleus</keyword>
<feature type="compositionally biased region" description="Basic and acidic residues" evidence="6">
    <location>
        <begin position="1807"/>
        <end position="1822"/>
    </location>
</feature>
<gene>
    <name evidence="10" type="ORF">BJ508DRAFT_305719</name>
</gene>
<evidence type="ECO:0000259" key="7">
    <source>
        <dbReference type="Pfam" id="PF11262"/>
    </source>
</evidence>
<feature type="compositionally biased region" description="Basic and acidic residues" evidence="6">
    <location>
        <begin position="1526"/>
        <end position="1540"/>
    </location>
</feature>
<feature type="domain" description="THO complex subunit 2 N-terminal" evidence="9">
    <location>
        <begin position="182"/>
        <end position="856"/>
    </location>
</feature>
<evidence type="ECO:0000256" key="1">
    <source>
        <dbReference type="ARBA" id="ARBA00004123"/>
    </source>
</evidence>
<feature type="compositionally biased region" description="Basic and acidic residues" evidence="6">
    <location>
        <begin position="2367"/>
        <end position="2425"/>
    </location>
</feature>
<feature type="compositionally biased region" description="Basic and acidic residues" evidence="6">
    <location>
        <begin position="1831"/>
        <end position="1863"/>
    </location>
</feature>
<evidence type="ECO:0000256" key="6">
    <source>
        <dbReference type="SAM" id="MobiDB-lite"/>
    </source>
</evidence>
<feature type="compositionally biased region" description="Pro residues" evidence="6">
    <location>
        <begin position="2041"/>
        <end position="2051"/>
    </location>
</feature>
<dbReference type="PANTHER" id="PTHR21597:SF0">
    <property type="entry name" value="THO COMPLEX SUBUNIT 2"/>
    <property type="match status" value="1"/>
</dbReference>
<feature type="coiled-coil region" evidence="5">
    <location>
        <begin position="1244"/>
        <end position="1271"/>
    </location>
</feature>
<dbReference type="OrthoDB" id="29024at2759"/>
<evidence type="ECO:0000313" key="11">
    <source>
        <dbReference type="Proteomes" id="UP000275078"/>
    </source>
</evidence>
<proteinExistence type="inferred from homology"/>
<feature type="compositionally biased region" description="Low complexity" evidence="6">
    <location>
        <begin position="78"/>
        <end position="100"/>
    </location>
</feature>
<dbReference type="PANTHER" id="PTHR21597">
    <property type="entry name" value="THO2 PROTEIN"/>
    <property type="match status" value="1"/>
</dbReference>
<dbReference type="InterPro" id="IPR021418">
    <property type="entry name" value="THO_THOC2_C"/>
</dbReference>
<feature type="compositionally biased region" description="Basic and acidic residues" evidence="6">
    <location>
        <begin position="1640"/>
        <end position="1766"/>
    </location>
</feature>
<feature type="compositionally biased region" description="Polar residues" evidence="6">
    <location>
        <begin position="2148"/>
        <end position="2168"/>
    </location>
</feature>